<dbReference type="PROSITE" id="PS50878">
    <property type="entry name" value="RT_POL"/>
    <property type="match status" value="2"/>
</dbReference>
<dbReference type="GO" id="GO:0015074">
    <property type="term" value="P:DNA integration"/>
    <property type="evidence" value="ECO:0007669"/>
    <property type="project" value="InterPro"/>
</dbReference>
<feature type="domain" description="Integrase catalytic" evidence="3">
    <location>
        <begin position="64"/>
        <end position="225"/>
    </location>
</feature>
<evidence type="ECO:0000259" key="2">
    <source>
        <dbReference type="PROSITE" id="PS50878"/>
    </source>
</evidence>
<keyword evidence="5" id="KW-1185">Reference proteome</keyword>
<dbReference type="OrthoDB" id="2286242at2759"/>
<dbReference type="GO" id="GO:0003676">
    <property type="term" value="F:nucleic acid binding"/>
    <property type="evidence" value="ECO:0007669"/>
    <property type="project" value="InterPro"/>
</dbReference>
<evidence type="ECO:0000259" key="3">
    <source>
        <dbReference type="PROSITE" id="PS50994"/>
    </source>
</evidence>
<proteinExistence type="predicted"/>
<dbReference type="SUPFAM" id="SSF53098">
    <property type="entry name" value="Ribonuclease H-like"/>
    <property type="match status" value="1"/>
</dbReference>
<dbReference type="PROSITE" id="PS50994">
    <property type="entry name" value="INTEGRASE"/>
    <property type="match status" value="1"/>
</dbReference>
<feature type="compositionally biased region" description="Acidic residues" evidence="1">
    <location>
        <begin position="341"/>
        <end position="354"/>
    </location>
</feature>
<dbReference type="Gene3D" id="3.10.10.10">
    <property type="entry name" value="HIV Type 1 Reverse Transcriptase, subunit A, domain 1"/>
    <property type="match status" value="1"/>
</dbReference>
<dbReference type="InterPro" id="IPR043502">
    <property type="entry name" value="DNA/RNA_pol_sf"/>
</dbReference>
<protein>
    <recommendedName>
        <fullName evidence="6">Reverse transcriptase domain-containing protein</fullName>
    </recommendedName>
</protein>
<evidence type="ECO:0008006" key="6">
    <source>
        <dbReference type="Google" id="ProtNLM"/>
    </source>
</evidence>
<dbReference type="PANTHER" id="PTHR37984">
    <property type="entry name" value="PROTEIN CBG26694"/>
    <property type="match status" value="1"/>
</dbReference>
<dbReference type="Gramene" id="GBG61688">
    <property type="protein sequence ID" value="GBG61688"/>
    <property type="gene ID" value="CBR_g23204"/>
</dbReference>
<dbReference type="InterPro" id="IPR036397">
    <property type="entry name" value="RNaseH_sf"/>
</dbReference>
<feature type="compositionally biased region" description="Basic and acidic residues" evidence="1">
    <location>
        <begin position="472"/>
        <end position="486"/>
    </location>
</feature>
<feature type="domain" description="Reverse transcriptase" evidence="2">
    <location>
        <begin position="1"/>
        <end position="67"/>
    </location>
</feature>
<dbReference type="CDD" id="cd01647">
    <property type="entry name" value="RT_LTR"/>
    <property type="match status" value="2"/>
</dbReference>
<organism evidence="4 5">
    <name type="scientific">Chara braunii</name>
    <name type="common">Braun's stonewort</name>
    <dbReference type="NCBI Taxonomy" id="69332"/>
    <lineage>
        <taxon>Eukaryota</taxon>
        <taxon>Viridiplantae</taxon>
        <taxon>Streptophyta</taxon>
        <taxon>Charophyceae</taxon>
        <taxon>Charales</taxon>
        <taxon>Characeae</taxon>
        <taxon>Chara</taxon>
    </lineage>
</organism>
<name>A0A388JV65_CHABU</name>
<accession>A0A388JV65</accession>
<dbReference type="AlphaFoldDB" id="A0A388JV65"/>
<feature type="region of interest" description="Disordered" evidence="1">
    <location>
        <begin position="323"/>
        <end position="362"/>
    </location>
</feature>
<dbReference type="InterPro" id="IPR012337">
    <property type="entry name" value="RNaseH-like_sf"/>
</dbReference>
<dbReference type="InterPro" id="IPR000477">
    <property type="entry name" value="RT_dom"/>
</dbReference>
<dbReference type="InterPro" id="IPR050951">
    <property type="entry name" value="Retrovirus_Pol_polyprotein"/>
</dbReference>
<evidence type="ECO:0000313" key="5">
    <source>
        <dbReference type="Proteomes" id="UP000265515"/>
    </source>
</evidence>
<dbReference type="Gene3D" id="3.30.70.270">
    <property type="match status" value="2"/>
</dbReference>
<comment type="caution">
    <text evidence="4">The sequence shown here is derived from an EMBL/GenBank/DDBJ whole genome shotgun (WGS) entry which is preliminary data.</text>
</comment>
<dbReference type="Pfam" id="PF00078">
    <property type="entry name" value="RVT_1"/>
    <property type="match status" value="2"/>
</dbReference>
<evidence type="ECO:0000313" key="4">
    <source>
        <dbReference type="EMBL" id="GBG61688.1"/>
    </source>
</evidence>
<dbReference type="Proteomes" id="UP000265515">
    <property type="component" value="Unassembled WGS sequence"/>
</dbReference>
<feature type="compositionally biased region" description="Acidic residues" evidence="1">
    <location>
        <begin position="487"/>
        <end position="497"/>
    </location>
</feature>
<dbReference type="EMBL" id="BFEA01000022">
    <property type="protein sequence ID" value="GBG61688.1"/>
    <property type="molecule type" value="Genomic_DNA"/>
</dbReference>
<dbReference type="Gene3D" id="3.30.420.10">
    <property type="entry name" value="Ribonuclease H-like superfamily/Ribonuclease H"/>
    <property type="match status" value="1"/>
</dbReference>
<gene>
    <name evidence="4" type="ORF">CBR_g23204</name>
</gene>
<dbReference type="InterPro" id="IPR001584">
    <property type="entry name" value="Integrase_cat-core"/>
</dbReference>
<dbReference type="InterPro" id="IPR043128">
    <property type="entry name" value="Rev_trsase/Diguanyl_cyclase"/>
</dbReference>
<feature type="domain" description="Reverse transcriptase" evidence="2">
    <location>
        <begin position="548"/>
        <end position="727"/>
    </location>
</feature>
<evidence type="ECO:0000256" key="1">
    <source>
        <dbReference type="SAM" id="MobiDB-lite"/>
    </source>
</evidence>
<sequence>MNDIFRDILEQYILVYLDDIMVYSRTLQEHLRHLRDVLDRLRRHGFYAKLSKCRFAQHKVDFLGRYVSDQGLHMDDAKIPAIAEWPVPTSAKQLRSFLGLTSYYNNFIQGYASARKVADIMFDRVLRDHGLPLSIISDRDPRFTSRFWQRLHEVYDTQLRFSSSYHPQTDGQTEITNKTLGDILRKIVRDDQQWDLHFAHTEIAYNHAVSPTTGMSPYYCDLGYHPRVPADFLRPSQMHPDTSCPALDDWVAHMTSIMKTAYEHIAASQTRMATRANRSRMDHPFKVGDDVLIDARHLQLEADMLRKFRRRFFGPCRILQAVGSDTASSPPAGEGDKEKDVAEEEEAADVVEEDPVPRGGGAKVATTWVEGARVPRKVVVVRTPPGEEEEAHGMLKINVEGAREGEMRANPKLQDAITQARDRAERRCRRDSVTARLLVTVAYHETETSSDTADREQAHLDRDSGGESEMSEADRETDLRGKKKAESEEDDDDDDEGYVSPPSTDDAVAVVDLRSYLAKINREHTTRCIYRMSEEELHVLWAQLDDLLAKGWIRPSCSPYGAPVLFVRKKNKDLRLCIDYRKLNVQTIKNVGPLPRMDDLLERLGGAKNFSKLDLKSGYHQVKIQPRDRCKTAFKTLYGHFEWTVMPFGLTNAPTAFQAAMTTKIRDPLDRTVLIYLDDILVYSRSLDEHLEHLCAVLEQLRIAKYKANRDKCEFAQQELEYLGHYITDADGTWHATPVGLLLHVDLSLLHVRAGLSQQFPVPPDGSGRASGVDVGWSWEEKVGEDTAFPSTVVQLEWSYADRRVHRSVVGELDVREAVNPIFLVWTDERTKHHLSGLMCPLHLPVRLWMPSRTWFHLRAGLLHESSPKWRHEASVAVADYVFRYTVAKNPTGVQEACQLGSRGVVLAREKTRILTQTVHNREDAAMPEAITGKWSGDIHGNGEVGFPWDRHRAQVAVGIAIAGLASSAKFARVARPSDIGNEVGPSESLSKPCNSAVDSKMVGESRVMVLPEKASPKTTVSWDTQ</sequence>
<feature type="region of interest" description="Disordered" evidence="1">
    <location>
        <begin position="446"/>
        <end position="504"/>
    </location>
</feature>
<dbReference type="PANTHER" id="PTHR37984:SF5">
    <property type="entry name" value="PROTEIN NYNRIN-LIKE"/>
    <property type="match status" value="1"/>
</dbReference>
<reference evidence="4 5" key="1">
    <citation type="journal article" date="2018" name="Cell">
        <title>The Chara Genome: Secondary Complexity and Implications for Plant Terrestrialization.</title>
        <authorList>
            <person name="Nishiyama T."/>
            <person name="Sakayama H."/>
            <person name="Vries J.D."/>
            <person name="Buschmann H."/>
            <person name="Saint-Marcoux D."/>
            <person name="Ullrich K.K."/>
            <person name="Haas F.B."/>
            <person name="Vanderstraeten L."/>
            <person name="Becker D."/>
            <person name="Lang D."/>
            <person name="Vosolsobe S."/>
            <person name="Rombauts S."/>
            <person name="Wilhelmsson P.K.I."/>
            <person name="Janitza P."/>
            <person name="Kern R."/>
            <person name="Heyl A."/>
            <person name="Rumpler F."/>
            <person name="Villalobos L.I.A.C."/>
            <person name="Clay J.M."/>
            <person name="Skokan R."/>
            <person name="Toyoda A."/>
            <person name="Suzuki Y."/>
            <person name="Kagoshima H."/>
            <person name="Schijlen E."/>
            <person name="Tajeshwar N."/>
            <person name="Catarino B."/>
            <person name="Hetherington A.J."/>
            <person name="Saltykova A."/>
            <person name="Bonnot C."/>
            <person name="Breuninger H."/>
            <person name="Symeonidi A."/>
            <person name="Radhakrishnan G.V."/>
            <person name="Van Nieuwerburgh F."/>
            <person name="Deforce D."/>
            <person name="Chang C."/>
            <person name="Karol K.G."/>
            <person name="Hedrich R."/>
            <person name="Ulvskov P."/>
            <person name="Glockner G."/>
            <person name="Delwiche C.F."/>
            <person name="Petrasek J."/>
            <person name="Van de Peer Y."/>
            <person name="Friml J."/>
            <person name="Beilby M."/>
            <person name="Dolan L."/>
            <person name="Kohara Y."/>
            <person name="Sugano S."/>
            <person name="Fujiyama A."/>
            <person name="Delaux P.-M."/>
            <person name="Quint M."/>
            <person name="TheiBen G."/>
            <person name="Hagemann M."/>
            <person name="Harholt J."/>
            <person name="Dunand C."/>
            <person name="Zachgo S."/>
            <person name="Langdale J."/>
            <person name="Maumus F."/>
            <person name="Straeten D.V.D."/>
            <person name="Gould S.B."/>
            <person name="Rensing S.A."/>
        </authorList>
    </citation>
    <scope>NUCLEOTIDE SEQUENCE [LARGE SCALE GENOMIC DNA]</scope>
    <source>
        <strain evidence="4 5">S276</strain>
    </source>
</reference>
<feature type="compositionally biased region" description="Basic and acidic residues" evidence="1">
    <location>
        <begin position="446"/>
        <end position="465"/>
    </location>
</feature>
<dbReference type="SUPFAM" id="SSF56672">
    <property type="entry name" value="DNA/RNA polymerases"/>
    <property type="match status" value="2"/>
</dbReference>